<dbReference type="STRING" id="46731.A0A3M6U7V8"/>
<gene>
    <name evidence="6" type="ORF">pdam_00017439</name>
</gene>
<dbReference type="InterPro" id="IPR000719">
    <property type="entry name" value="Prot_kinase_dom"/>
</dbReference>
<dbReference type="PROSITE" id="PS50011">
    <property type="entry name" value="PROTEIN_KINASE_DOM"/>
    <property type="match status" value="1"/>
</dbReference>
<reference evidence="6 7" key="1">
    <citation type="journal article" date="2018" name="Sci. Rep.">
        <title>Comparative analysis of the Pocillopora damicornis genome highlights role of immune system in coral evolution.</title>
        <authorList>
            <person name="Cunning R."/>
            <person name="Bay R.A."/>
            <person name="Gillette P."/>
            <person name="Baker A.C."/>
            <person name="Traylor-Knowles N."/>
        </authorList>
    </citation>
    <scope>NUCLEOTIDE SEQUENCE [LARGE SCALE GENOMIC DNA]</scope>
    <source>
        <strain evidence="6">RSMAS</strain>
        <tissue evidence="6">Whole animal</tissue>
    </source>
</reference>
<evidence type="ECO:0000313" key="7">
    <source>
        <dbReference type="Proteomes" id="UP000275408"/>
    </source>
</evidence>
<evidence type="ECO:0000313" key="6">
    <source>
        <dbReference type="EMBL" id="RMX49548.1"/>
    </source>
</evidence>
<dbReference type="InterPro" id="IPR050538">
    <property type="entry name" value="MAP_kinase_kinase_kinase"/>
</dbReference>
<keyword evidence="7" id="KW-1185">Reference proteome</keyword>
<dbReference type="Proteomes" id="UP000275408">
    <property type="component" value="Unassembled WGS sequence"/>
</dbReference>
<accession>A0A3M6U7V8</accession>
<evidence type="ECO:0000256" key="1">
    <source>
        <dbReference type="ARBA" id="ARBA00022679"/>
    </source>
</evidence>
<organism evidence="6 7">
    <name type="scientific">Pocillopora damicornis</name>
    <name type="common">Cauliflower coral</name>
    <name type="synonym">Millepora damicornis</name>
    <dbReference type="NCBI Taxonomy" id="46731"/>
    <lineage>
        <taxon>Eukaryota</taxon>
        <taxon>Metazoa</taxon>
        <taxon>Cnidaria</taxon>
        <taxon>Anthozoa</taxon>
        <taxon>Hexacorallia</taxon>
        <taxon>Scleractinia</taxon>
        <taxon>Astrocoeniina</taxon>
        <taxon>Pocilloporidae</taxon>
        <taxon>Pocillopora</taxon>
    </lineage>
</organism>
<keyword evidence="4" id="KW-0067">ATP-binding</keyword>
<dbReference type="SUPFAM" id="SSF56112">
    <property type="entry name" value="Protein kinase-like (PK-like)"/>
    <property type="match status" value="1"/>
</dbReference>
<dbReference type="InterPro" id="IPR011009">
    <property type="entry name" value="Kinase-like_dom_sf"/>
</dbReference>
<evidence type="ECO:0000256" key="4">
    <source>
        <dbReference type="ARBA" id="ARBA00022840"/>
    </source>
</evidence>
<dbReference type="OrthoDB" id="275301at2759"/>
<dbReference type="GO" id="GO:0005524">
    <property type="term" value="F:ATP binding"/>
    <property type="evidence" value="ECO:0007669"/>
    <property type="project" value="UniProtKB-KW"/>
</dbReference>
<evidence type="ECO:0000256" key="3">
    <source>
        <dbReference type="ARBA" id="ARBA00022777"/>
    </source>
</evidence>
<feature type="domain" description="Protein kinase" evidence="5">
    <location>
        <begin position="1"/>
        <end position="67"/>
    </location>
</feature>
<name>A0A3M6U7V8_POCDA</name>
<dbReference type="PANTHER" id="PTHR48016">
    <property type="entry name" value="MAP KINASE KINASE KINASE SSK2-RELATED-RELATED"/>
    <property type="match status" value="1"/>
</dbReference>
<keyword evidence="2" id="KW-0547">Nucleotide-binding</keyword>
<evidence type="ECO:0000259" key="5">
    <source>
        <dbReference type="PROSITE" id="PS50011"/>
    </source>
</evidence>
<dbReference type="GO" id="GO:0004672">
    <property type="term" value="F:protein kinase activity"/>
    <property type="evidence" value="ECO:0007669"/>
    <property type="project" value="InterPro"/>
</dbReference>
<keyword evidence="3" id="KW-0418">Kinase</keyword>
<dbReference type="AlphaFoldDB" id="A0A3M6U7V8"/>
<evidence type="ECO:0000256" key="2">
    <source>
        <dbReference type="ARBA" id="ARBA00022741"/>
    </source>
</evidence>
<keyword evidence="1" id="KW-0808">Transferase</keyword>
<sequence length="70" mass="7969">MVTGKPPWNAHEHSNHLALIFKIAMAESPPDIPESLNPALRDVLLRCFESKLDERPPATELLRHPLFTQM</sequence>
<dbReference type="EMBL" id="RCHS01002104">
    <property type="protein sequence ID" value="RMX49548.1"/>
    <property type="molecule type" value="Genomic_DNA"/>
</dbReference>
<dbReference type="PANTHER" id="PTHR48016:SF56">
    <property type="entry name" value="MAPKK KINASE"/>
    <property type="match status" value="1"/>
</dbReference>
<dbReference type="Gene3D" id="1.10.510.10">
    <property type="entry name" value="Transferase(Phosphotransferase) domain 1"/>
    <property type="match status" value="1"/>
</dbReference>
<proteinExistence type="predicted"/>
<comment type="caution">
    <text evidence="6">The sequence shown here is derived from an EMBL/GenBank/DDBJ whole genome shotgun (WGS) entry which is preliminary data.</text>
</comment>
<protein>
    <recommendedName>
        <fullName evidence="5">Protein kinase domain-containing protein</fullName>
    </recommendedName>
</protein>